<gene>
    <name evidence="1" type="ORF">LCGC14_0930280</name>
</gene>
<accession>A0A0F9NN76</accession>
<evidence type="ECO:0000313" key="1">
    <source>
        <dbReference type="EMBL" id="KKN20960.1"/>
    </source>
</evidence>
<organism evidence="1">
    <name type="scientific">marine sediment metagenome</name>
    <dbReference type="NCBI Taxonomy" id="412755"/>
    <lineage>
        <taxon>unclassified sequences</taxon>
        <taxon>metagenomes</taxon>
        <taxon>ecological metagenomes</taxon>
    </lineage>
</organism>
<dbReference type="AlphaFoldDB" id="A0A0F9NN76"/>
<proteinExistence type="predicted"/>
<name>A0A0F9NN76_9ZZZZ</name>
<dbReference type="EMBL" id="LAZR01003192">
    <property type="protein sequence ID" value="KKN20960.1"/>
    <property type="molecule type" value="Genomic_DNA"/>
</dbReference>
<protein>
    <submittedName>
        <fullName evidence="1">Uncharacterized protein</fullName>
    </submittedName>
</protein>
<comment type="caution">
    <text evidence="1">The sequence shown here is derived from an EMBL/GenBank/DDBJ whole genome shotgun (WGS) entry which is preliminary data.</text>
</comment>
<sequence>MKLLSVTMMVAYVSVAAPAWAVIGDAEVNCAYQADVVQAVRQARLNRVKERSVADHVAASAPAWPEKYNAVVPLVTPWVYEMKMRDVKANDLGAAWKEMCLGS</sequence>
<reference evidence="1" key="1">
    <citation type="journal article" date="2015" name="Nature">
        <title>Complex archaea that bridge the gap between prokaryotes and eukaryotes.</title>
        <authorList>
            <person name="Spang A."/>
            <person name="Saw J.H."/>
            <person name="Jorgensen S.L."/>
            <person name="Zaremba-Niedzwiedzka K."/>
            <person name="Martijn J."/>
            <person name="Lind A.E."/>
            <person name="van Eijk R."/>
            <person name="Schleper C."/>
            <person name="Guy L."/>
            <person name="Ettema T.J."/>
        </authorList>
    </citation>
    <scope>NUCLEOTIDE SEQUENCE</scope>
</reference>